<protein>
    <recommendedName>
        <fullName evidence="4">ABC transporter substrate-binding protein</fullName>
    </recommendedName>
</protein>
<feature type="chain" id="PRO_5021034968" description="ABC transporter substrate-binding protein" evidence="1">
    <location>
        <begin position="20"/>
        <end position="304"/>
    </location>
</feature>
<reference evidence="2 3" key="1">
    <citation type="submission" date="2019-04" db="EMBL/GenBank/DDBJ databases">
        <title>Azoarcus nasutitermitis sp. nov. isolated from termite nest.</title>
        <authorList>
            <person name="Lin S.-Y."/>
            <person name="Hameed A."/>
            <person name="Hsu Y.-H."/>
            <person name="Young C.-C."/>
        </authorList>
    </citation>
    <scope>NUCLEOTIDE SEQUENCE [LARGE SCALE GENOMIC DNA]</scope>
    <source>
        <strain evidence="2 3">CC-YHH838</strain>
    </source>
</reference>
<organism evidence="2 3">
    <name type="scientific">Pseudothauera nasutitermitis</name>
    <dbReference type="NCBI Taxonomy" id="2565930"/>
    <lineage>
        <taxon>Bacteria</taxon>
        <taxon>Pseudomonadati</taxon>
        <taxon>Pseudomonadota</taxon>
        <taxon>Betaproteobacteria</taxon>
        <taxon>Rhodocyclales</taxon>
        <taxon>Zoogloeaceae</taxon>
        <taxon>Pseudothauera</taxon>
    </lineage>
</organism>
<evidence type="ECO:0000313" key="2">
    <source>
        <dbReference type="EMBL" id="THF63927.1"/>
    </source>
</evidence>
<dbReference type="PANTHER" id="PTHR35271:SF1">
    <property type="entry name" value="ABC TRANSPORTER, SUBSTRATE-BINDING LIPOPROTEIN"/>
    <property type="match status" value="1"/>
</dbReference>
<dbReference type="InterPro" id="IPR007487">
    <property type="entry name" value="ABC_transpt-TYRBP-like"/>
</dbReference>
<keyword evidence="3" id="KW-1185">Reference proteome</keyword>
<dbReference type="PANTHER" id="PTHR35271">
    <property type="entry name" value="ABC TRANSPORTER, SUBSTRATE-BINDING LIPOPROTEIN-RELATED"/>
    <property type="match status" value="1"/>
</dbReference>
<feature type="signal peptide" evidence="1">
    <location>
        <begin position="1"/>
        <end position="19"/>
    </location>
</feature>
<gene>
    <name evidence="2" type="ORF">E6C76_15240</name>
</gene>
<dbReference type="Proteomes" id="UP000308430">
    <property type="component" value="Unassembled WGS sequence"/>
</dbReference>
<proteinExistence type="predicted"/>
<dbReference type="Pfam" id="PF04392">
    <property type="entry name" value="ABC_sub_bind"/>
    <property type="match status" value="1"/>
</dbReference>
<dbReference type="RefSeq" id="WP_136349085.1">
    <property type="nucleotide sequence ID" value="NZ_SSOC01000005.1"/>
</dbReference>
<name>A0A4S4AV87_9RHOO</name>
<accession>A0A4S4AV87</accession>
<comment type="caution">
    <text evidence="2">The sequence shown here is derived from an EMBL/GenBank/DDBJ whole genome shotgun (WGS) entry which is preliminary data.</text>
</comment>
<dbReference type="AlphaFoldDB" id="A0A4S4AV87"/>
<dbReference type="OrthoDB" id="9178917at2"/>
<keyword evidence="1" id="KW-0732">Signal</keyword>
<evidence type="ECO:0000256" key="1">
    <source>
        <dbReference type="SAM" id="SignalP"/>
    </source>
</evidence>
<dbReference type="EMBL" id="SSOC01000005">
    <property type="protein sequence ID" value="THF63927.1"/>
    <property type="molecule type" value="Genomic_DNA"/>
</dbReference>
<sequence length="304" mass="31917">MTRCLRLIAALFLALIAQAGGAFGAAPVLLVLSEADAIHQEAAAAITAGLPLEAEAEQLFVQALAPEALEKRRVVVTVGSRAAQAVAELAPPTPVLHALIARASYAQLPPAHRTAGRSAIFLDQPPARQIALIRLALPEIPRIALLSSPASEEMADELAAAARAQGLDVVGARVDADRELFVALQRVFAEPAVLLATPDPAVFNGYTVQNVLLTAYRRRSPVVGFSPAYARAGALLALYSTPTQVGQQAAEAVRAVLRNGSLPQPAAPRRFEVAVNANVARSLGLRLPAAEALTRSLLRQEQGE</sequence>
<evidence type="ECO:0008006" key="4">
    <source>
        <dbReference type="Google" id="ProtNLM"/>
    </source>
</evidence>
<dbReference type="Gene3D" id="3.40.50.2300">
    <property type="match status" value="2"/>
</dbReference>
<evidence type="ECO:0000313" key="3">
    <source>
        <dbReference type="Proteomes" id="UP000308430"/>
    </source>
</evidence>